<reference evidence="1" key="1">
    <citation type="submission" date="2020-11" db="EMBL/GenBank/DDBJ databases">
        <title>Bacterial whole genome sequence for Caenimonas sp. DR4.4.</title>
        <authorList>
            <person name="Le V."/>
            <person name="Ko S.-R."/>
            <person name="Ahn C.-Y."/>
            <person name="Oh H.-M."/>
        </authorList>
    </citation>
    <scope>NUCLEOTIDE SEQUENCE</scope>
    <source>
        <strain evidence="1">DR4.4</strain>
    </source>
</reference>
<keyword evidence="2" id="KW-1185">Reference proteome</keyword>
<dbReference type="Gene3D" id="3.20.20.60">
    <property type="entry name" value="Phosphoenolpyruvate-binding domains"/>
    <property type="match status" value="1"/>
</dbReference>
<sequence>MPTPNQQLRSLLKPNAGIVIPGAPNALGARIIEDAGFPVVYMTGAGVANSYLGGPDMGLISVSEMAAHVAAFRDAVSIPIIADGDTGFGNALNLVRTIKLYERAGASVIQLEDQDFPKRCGHFDNKSVIPQAEMVQKIKAAVDTRVDADFMILARTDAMAVEGIDAAIERMAAYREAGADLMFVEAPRTVDDLKRIVRELPGPHIVNIVHGGRTPMLPQGELAQIGFAGILYANAAMQSAMLAMKKTMAHLKRVGSLAGAEDAVISFDERQKFVNYAQWAQLEKKYADS</sequence>
<dbReference type="InterPro" id="IPR015813">
    <property type="entry name" value="Pyrv/PenolPyrv_kinase-like_dom"/>
</dbReference>
<dbReference type="PANTHER" id="PTHR42905">
    <property type="entry name" value="PHOSPHOENOLPYRUVATE CARBOXYLASE"/>
    <property type="match status" value="1"/>
</dbReference>
<proteinExistence type="predicted"/>
<dbReference type="InterPro" id="IPR039556">
    <property type="entry name" value="ICL/PEPM"/>
</dbReference>
<organism evidence="1 2">
    <name type="scientific">Caenimonas aquaedulcis</name>
    <dbReference type="NCBI Taxonomy" id="2793270"/>
    <lineage>
        <taxon>Bacteria</taxon>
        <taxon>Pseudomonadati</taxon>
        <taxon>Pseudomonadota</taxon>
        <taxon>Betaproteobacteria</taxon>
        <taxon>Burkholderiales</taxon>
        <taxon>Comamonadaceae</taxon>
        <taxon>Caenimonas</taxon>
    </lineage>
</organism>
<evidence type="ECO:0000313" key="2">
    <source>
        <dbReference type="Proteomes" id="UP000651050"/>
    </source>
</evidence>
<dbReference type="RefSeq" id="WP_196988397.1">
    <property type="nucleotide sequence ID" value="NZ_JADWYS010000001.1"/>
</dbReference>
<accession>A0A931H980</accession>
<evidence type="ECO:0000313" key="1">
    <source>
        <dbReference type="EMBL" id="MBG9390668.1"/>
    </source>
</evidence>
<dbReference type="Pfam" id="PF13714">
    <property type="entry name" value="PEP_mutase"/>
    <property type="match status" value="1"/>
</dbReference>
<dbReference type="GO" id="GO:0016833">
    <property type="term" value="F:oxo-acid-lyase activity"/>
    <property type="evidence" value="ECO:0007669"/>
    <property type="project" value="UniProtKB-ARBA"/>
</dbReference>
<keyword evidence="1" id="KW-0456">Lyase</keyword>
<dbReference type="InterPro" id="IPR040442">
    <property type="entry name" value="Pyrv_kinase-like_dom_sf"/>
</dbReference>
<dbReference type="EMBL" id="JADWYS010000001">
    <property type="protein sequence ID" value="MBG9390668.1"/>
    <property type="molecule type" value="Genomic_DNA"/>
</dbReference>
<comment type="caution">
    <text evidence="1">The sequence shown here is derived from an EMBL/GenBank/DDBJ whole genome shotgun (WGS) entry which is preliminary data.</text>
</comment>
<protein>
    <submittedName>
        <fullName evidence="1">Isocitrate lyase/PEP mutase family protein</fullName>
    </submittedName>
</protein>
<dbReference type="PANTHER" id="PTHR42905:SF5">
    <property type="entry name" value="CARBOXYVINYL-CARBOXYPHOSPHONATE PHOSPHORYLMUTASE, CHLOROPLASTIC"/>
    <property type="match status" value="1"/>
</dbReference>
<dbReference type="AlphaFoldDB" id="A0A931H980"/>
<gene>
    <name evidence="1" type="ORF">I5803_21735</name>
</gene>
<name>A0A931H980_9BURK</name>
<dbReference type="Proteomes" id="UP000651050">
    <property type="component" value="Unassembled WGS sequence"/>
</dbReference>
<dbReference type="CDD" id="cd00377">
    <property type="entry name" value="ICL_PEPM"/>
    <property type="match status" value="1"/>
</dbReference>
<dbReference type="SUPFAM" id="SSF51621">
    <property type="entry name" value="Phosphoenolpyruvate/pyruvate domain"/>
    <property type="match status" value="1"/>
</dbReference>